<protein>
    <submittedName>
        <fullName evidence="1">Uncharacterized protein</fullName>
    </submittedName>
</protein>
<proteinExistence type="predicted"/>
<evidence type="ECO:0000313" key="1">
    <source>
        <dbReference type="EMBL" id="KAH3879115.1"/>
    </source>
</evidence>
<reference evidence="1" key="2">
    <citation type="submission" date="2020-11" db="EMBL/GenBank/DDBJ databases">
        <authorList>
            <person name="McCartney M.A."/>
            <person name="Auch B."/>
            <person name="Kono T."/>
            <person name="Mallez S."/>
            <person name="Becker A."/>
            <person name="Gohl D.M."/>
            <person name="Silverstein K.A.T."/>
            <person name="Koren S."/>
            <person name="Bechman K.B."/>
            <person name="Herman A."/>
            <person name="Abrahante J.E."/>
            <person name="Garbe J."/>
        </authorList>
    </citation>
    <scope>NUCLEOTIDE SEQUENCE</scope>
    <source>
        <strain evidence="1">Duluth1</strain>
        <tissue evidence="1">Whole animal</tissue>
    </source>
</reference>
<dbReference type="AlphaFoldDB" id="A0A9D4MN29"/>
<dbReference type="Proteomes" id="UP000828390">
    <property type="component" value="Unassembled WGS sequence"/>
</dbReference>
<keyword evidence="2" id="KW-1185">Reference proteome</keyword>
<gene>
    <name evidence="1" type="ORF">DPMN_003016</name>
</gene>
<sequence>MIAFLSAAGRLGLGDPVVVVAPFMEQVTSWWKVNSLPTSVPLKLASSCRSIHQSHRRQAHKLLTLARDGTLLATYTDPALWWPRGQVLVCGHMSFTVLQLATLATERHGHHIIHHCGTEVERQHPGVQSEIDKDAEDVVDKDDLNTQKIKTSAASEKIPVSVQGLNAWTKCMCVKCGTKCMCVKCGTKCMCVKCGTKYMCSVQGLNAWTKCILYRDLMHSVQGLNAWTKCMCVKCGTKCMCVKCGTKCMCVKCGTKCMCVKCGTKCMCVKCGTKCMCVKCGTKCMCVKCGTKCMCVKCGSLTFCQRVVQDDTRVAYSISQYLNCPSVSQVAYSS</sequence>
<dbReference type="EMBL" id="JAIWYP010000001">
    <property type="protein sequence ID" value="KAH3879115.1"/>
    <property type="molecule type" value="Genomic_DNA"/>
</dbReference>
<organism evidence="1 2">
    <name type="scientific">Dreissena polymorpha</name>
    <name type="common">Zebra mussel</name>
    <name type="synonym">Mytilus polymorpha</name>
    <dbReference type="NCBI Taxonomy" id="45954"/>
    <lineage>
        <taxon>Eukaryota</taxon>
        <taxon>Metazoa</taxon>
        <taxon>Spiralia</taxon>
        <taxon>Lophotrochozoa</taxon>
        <taxon>Mollusca</taxon>
        <taxon>Bivalvia</taxon>
        <taxon>Autobranchia</taxon>
        <taxon>Heteroconchia</taxon>
        <taxon>Euheterodonta</taxon>
        <taxon>Imparidentia</taxon>
        <taxon>Neoheterodontei</taxon>
        <taxon>Myida</taxon>
        <taxon>Dreissenoidea</taxon>
        <taxon>Dreissenidae</taxon>
        <taxon>Dreissena</taxon>
    </lineage>
</organism>
<evidence type="ECO:0000313" key="2">
    <source>
        <dbReference type="Proteomes" id="UP000828390"/>
    </source>
</evidence>
<comment type="caution">
    <text evidence="1">The sequence shown here is derived from an EMBL/GenBank/DDBJ whole genome shotgun (WGS) entry which is preliminary data.</text>
</comment>
<reference evidence="1" key="1">
    <citation type="journal article" date="2019" name="bioRxiv">
        <title>The Genome of the Zebra Mussel, Dreissena polymorpha: A Resource for Invasive Species Research.</title>
        <authorList>
            <person name="McCartney M.A."/>
            <person name="Auch B."/>
            <person name="Kono T."/>
            <person name="Mallez S."/>
            <person name="Zhang Y."/>
            <person name="Obille A."/>
            <person name="Becker A."/>
            <person name="Abrahante J.E."/>
            <person name="Garbe J."/>
            <person name="Badalamenti J.P."/>
            <person name="Herman A."/>
            <person name="Mangelson H."/>
            <person name="Liachko I."/>
            <person name="Sullivan S."/>
            <person name="Sone E.D."/>
            <person name="Koren S."/>
            <person name="Silverstein K.A.T."/>
            <person name="Beckman K.B."/>
            <person name="Gohl D.M."/>
        </authorList>
    </citation>
    <scope>NUCLEOTIDE SEQUENCE</scope>
    <source>
        <strain evidence="1">Duluth1</strain>
        <tissue evidence="1">Whole animal</tissue>
    </source>
</reference>
<accession>A0A9D4MN29</accession>
<name>A0A9D4MN29_DREPO</name>